<comment type="caution">
    <text evidence="1">The sequence shown here is derived from an EMBL/GenBank/DDBJ whole genome shotgun (WGS) entry which is preliminary data.</text>
</comment>
<sequence length="78" mass="8551">MVDLIERDWDLVITHGNGPQVGFILRRSELAEYEVDPVPVDYAAGDTQGAIPVPILVASLGYWLLCRNQSADSVISSH</sequence>
<evidence type="ECO:0000313" key="1">
    <source>
        <dbReference type="EMBL" id="MDE1241260.1"/>
    </source>
</evidence>
<dbReference type="SUPFAM" id="SSF53633">
    <property type="entry name" value="Carbamate kinase-like"/>
    <property type="match status" value="1"/>
</dbReference>
<evidence type="ECO:0000313" key="2">
    <source>
        <dbReference type="Proteomes" id="UP001140979"/>
    </source>
</evidence>
<dbReference type="RefSeq" id="WP_274682670.1">
    <property type="nucleotide sequence ID" value="NZ_JAKNBA010000004.1"/>
</dbReference>
<dbReference type="EMBL" id="JAKNBA010000004">
    <property type="protein sequence ID" value="MDE1241260.1"/>
    <property type="molecule type" value="Genomic_DNA"/>
</dbReference>
<dbReference type="Gene3D" id="3.40.1160.10">
    <property type="entry name" value="Acetylglutamate kinase-like"/>
    <property type="match status" value="1"/>
</dbReference>
<evidence type="ECO:0008006" key="3">
    <source>
        <dbReference type="Google" id="ProtNLM"/>
    </source>
</evidence>
<dbReference type="AlphaFoldDB" id="A0A9X4ISP4"/>
<accession>A0A9X4ISP4</accession>
<reference evidence="1" key="1">
    <citation type="submission" date="2022-02" db="EMBL/GenBank/DDBJ databases">
        <title>Emergence and expansion in Europe of a Vibrio aestuarianus clonal complex pathogenic for oysters.</title>
        <authorList>
            <person name="Mesnil A."/>
            <person name="Travers M.-A."/>
        </authorList>
    </citation>
    <scope>NUCLEOTIDE SEQUENCE</scope>
    <source>
        <strain evidence="1">19_064_11T1</strain>
    </source>
</reference>
<dbReference type="InterPro" id="IPR036393">
    <property type="entry name" value="AceGlu_kinase-like_sf"/>
</dbReference>
<gene>
    <name evidence="1" type="ORF">L9W94_03680</name>
</gene>
<organism evidence="1 2">
    <name type="scientific">Vibrio aestuarianus</name>
    <dbReference type="NCBI Taxonomy" id="28171"/>
    <lineage>
        <taxon>Bacteria</taxon>
        <taxon>Pseudomonadati</taxon>
        <taxon>Pseudomonadota</taxon>
        <taxon>Gammaproteobacteria</taxon>
        <taxon>Vibrionales</taxon>
        <taxon>Vibrionaceae</taxon>
        <taxon>Vibrio</taxon>
    </lineage>
</organism>
<proteinExistence type="predicted"/>
<protein>
    <recommendedName>
        <fullName evidence="3">Carbamate kinase</fullName>
    </recommendedName>
</protein>
<dbReference type="PRINTS" id="PR01469">
    <property type="entry name" value="CARBMTKINASE"/>
</dbReference>
<dbReference type="Proteomes" id="UP001140979">
    <property type="component" value="Unassembled WGS sequence"/>
</dbReference>
<name>A0A9X4ISP4_9VIBR</name>